<keyword evidence="2" id="KW-0812">Transmembrane</keyword>
<protein>
    <submittedName>
        <fullName evidence="4">Uncharacterized protein</fullName>
    </submittedName>
</protein>
<evidence type="ECO:0000256" key="3">
    <source>
        <dbReference type="SAM" id="SignalP"/>
    </source>
</evidence>
<keyword evidence="2" id="KW-0472">Membrane</keyword>
<feature type="region of interest" description="Disordered" evidence="1">
    <location>
        <begin position="293"/>
        <end position="339"/>
    </location>
</feature>
<sequence>MHAWATTLFLLSLTQHGLAGIYKSGEPCSVANNRLQQGTFQFWSECTSSNYCDEIEGVCRPKRCRRDDFPFGYEKGADLPEKCKKGEFCPDEGTDCQAQLAVGSGCQLNRDDQCQPPENAAELEDTTGRGLNSNGAVCLNSICMWANVTAGNECVVENTPYIAYGVDIEFINIVSRGNCRVGLYCDAATKQCRQNKVLGEACSADKECDSMNCSSNGKCETAAATPHKFGVWAYVLVALGILAGMGGTLTGLYMAHRKQRDVEREKRLQYWREQNTFHQNLMQMRDAARASIMSLPNGSSPRSDFRELDDNNGLKGSGLRNYYGDDSDNESDRKVEGRF</sequence>
<feature type="compositionally biased region" description="Basic and acidic residues" evidence="1">
    <location>
        <begin position="330"/>
        <end position="339"/>
    </location>
</feature>
<keyword evidence="2" id="KW-1133">Transmembrane helix</keyword>
<name>A0A4Q2DYY5_9AGAR</name>
<gene>
    <name evidence="4" type="ORF">EST38_g248</name>
</gene>
<keyword evidence="3" id="KW-0732">Signal</keyword>
<evidence type="ECO:0000256" key="1">
    <source>
        <dbReference type="SAM" id="MobiDB-lite"/>
    </source>
</evidence>
<feature type="chain" id="PRO_5020234651" evidence="3">
    <location>
        <begin position="20"/>
        <end position="339"/>
    </location>
</feature>
<evidence type="ECO:0000313" key="4">
    <source>
        <dbReference type="EMBL" id="RXW25619.1"/>
    </source>
</evidence>
<dbReference type="OrthoDB" id="195231at2759"/>
<dbReference type="Proteomes" id="UP000290288">
    <property type="component" value="Unassembled WGS sequence"/>
</dbReference>
<comment type="caution">
    <text evidence="4">The sequence shown here is derived from an EMBL/GenBank/DDBJ whole genome shotgun (WGS) entry which is preliminary data.</text>
</comment>
<dbReference type="EMBL" id="SDEE01000003">
    <property type="protein sequence ID" value="RXW25619.1"/>
    <property type="molecule type" value="Genomic_DNA"/>
</dbReference>
<accession>A0A4Q2DYY5</accession>
<feature type="signal peptide" evidence="3">
    <location>
        <begin position="1"/>
        <end position="19"/>
    </location>
</feature>
<feature type="transmembrane region" description="Helical" evidence="2">
    <location>
        <begin position="231"/>
        <end position="255"/>
    </location>
</feature>
<organism evidence="4 5">
    <name type="scientific">Candolleomyces aberdarensis</name>
    <dbReference type="NCBI Taxonomy" id="2316362"/>
    <lineage>
        <taxon>Eukaryota</taxon>
        <taxon>Fungi</taxon>
        <taxon>Dikarya</taxon>
        <taxon>Basidiomycota</taxon>
        <taxon>Agaricomycotina</taxon>
        <taxon>Agaricomycetes</taxon>
        <taxon>Agaricomycetidae</taxon>
        <taxon>Agaricales</taxon>
        <taxon>Agaricineae</taxon>
        <taxon>Psathyrellaceae</taxon>
        <taxon>Candolleomyces</taxon>
    </lineage>
</organism>
<proteinExistence type="predicted"/>
<evidence type="ECO:0000256" key="2">
    <source>
        <dbReference type="SAM" id="Phobius"/>
    </source>
</evidence>
<dbReference type="AlphaFoldDB" id="A0A4Q2DYY5"/>
<dbReference type="STRING" id="2316362.A0A4Q2DYY5"/>
<evidence type="ECO:0000313" key="5">
    <source>
        <dbReference type="Proteomes" id="UP000290288"/>
    </source>
</evidence>
<keyword evidence="5" id="KW-1185">Reference proteome</keyword>
<reference evidence="4 5" key="1">
    <citation type="submission" date="2019-01" db="EMBL/GenBank/DDBJ databases">
        <title>Draft genome sequence of Psathyrella aberdarensis IHI B618.</title>
        <authorList>
            <person name="Buettner E."/>
            <person name="Kellner H."/>
        </authorList>
    </citation>
    <scope>NUCLEOTIDE SEQUENCE [LARGE SCALE GENOMIC DNA]</scope>
    <source>
        <strain evidence="4 5">IHI B618</strain>
    </source>
</reference>